<accession>A0ABD2Y0E8</accession>
<reference evidence="2 3" key="1">
    <citation type="submission" date="2024-11" db="EMBL/GenBank/DDBJ databases">
        <title>A near-complete genome assembly of Cinchona calisaya.</title>
        <authorList>
            <person name="Lian D.C."/>
            <person name="Zhao X.W."/>
            <person name="Wei L."/>
        </authorList>
    </citation>
    <scope>NUCLEOTIDE SEQUENCE [LARGE SCALE GENOMIC DNA]</scope>
    <source>
        <tissue evidence="2">Nenye</tissue>
    </source>
</reference>
<feature type="chain" id="PRO_5044814069" evidence="1">
    <location>
        <begin position="22"/>
        <end position="111"/>
    </location>
</feature>
<protein>
    <submittedName>
        <fullName evidence="2">Uncharacterized protein</fullName>
    </submittedName>
</protein>
<evidence type="ECO:0000313" key="3">
    <source>
        <dbReference type="Proteomes" id="UP001630127"/>
    </source>
</evidence>
<gene>
    <name evidence="2" type="ORF">ACH5RR_041846</name>
</gene>
<name>A0ABD2Y0E8_9GENT</name>
<comment type="caution">
    <text evidence="2">The sequence shown here is derived from an EMBL/GenBank/DDBJ whole genome shotgun (WGS) entry which is preliminary data.</text>
</comment>
<sequence length="111" mass="12369">MKGTCVLLASILAASTTVALSSTPCSDQEFAHALAEKRRTKNLGRRDNKFAPRFDGLRFIETLITAHRRMTMEQINYTPHLEEGIASENLVVALYTNYSLADCDFTSISKL</sequence>
<organism evidence="2 3">
    <name type="scientific">Cinchona calisaya</name>
    <dbReference type="NCBI Taxonomy" id="153742"/>
    <lineage>
        <taxon>Eukaryota</taxon>
        <taxon>Viridiplantae</taxon>
        <taxon>Streptophyta</taxon>
        <taxon>Embryophyta</taxon>
        <taxon>Tracheophyta</taxon>
        <taxon>Spermatophyta</taxon>
        <taxon>Magnoliopsida</taxon>
        <taxon>eudicotyledons</taxon>
        <taxon>Gunneridae</taxon>
        <taxon>Pentapetalae</taxon>
        <taxon>asterids</taxon>
        <taxon>lamiids</taxon>
        <taxon>Gentianales</taxon>
        <taxon>Rubiaceae</taxon>
        <taxon>Cinchonoideae</taxon>
        <taxon>Cinchoneae</taxon>
        <taxon>Cinchona</taxon>
    </lineage>
</organism>
<feature type="signal peptide" evidence="1">
    <location>
        <begin position="1"/>
        <end position="21"/>
    </location>
</feature>
<keyword evidence="1" id="KW-0732">Signal</keyword>
<dbReference type="PANTHER" id="PTHR34683:SF3">
    <property type="entry name" value="CASP-LIKE PROTEIN"/>
    <property type="match status" value="1"/>
</dbReference>
<keyword evidence="3" id="KW-1185">Reference proteome</keyword>
<dbReference type="PANTHER" id="PTHR34683">
    <property type="entry name" value="EXPRESSED PROTEIN-RELATED"/>
    <property type="match status" value="1"/>
</dbReference>
<evidence type="ECO:0000313" key="2">
    <source>
        <dbReference type="EMBL" id="KAL3499114.1"/>
    </source>
</evidence>
<dbReference type="AlphaFoldDB" id="A0ABD2Y0E8"/>
<dbReference type="Proteomes" id="UP001630127">
    <property type="component" value="Unassembled WGS sequence"/>
</dbReference>
<evidence type="ECO:0000256" key="1">
    <source>
        <dbReference type="SAM" id="SignalP"/>
    </source>
</evidence>
<dbReference type="EMBL" id="JBJUIK010000017">
    <property type="protein sequence ID" value="KAL3499114.1"/>
    <property type="molecule type" value="Genomic_DNA"/>
</dbReference>
<proteinExistence type="predicted"/>